<dbReference type="VEuPathDB" id="VectorBase:GPPI005383"/>
<evidence type="ECO:0000313" key="3">
    <source>
        <dbReference type="EnsemblMetazoa" id="GPPI005383-PA"/>
    </source>
</evidence>
<reference evidence="3" key="2">
    <citation type="submission" date="2020-05" db="UniProtKB">
        <authorList>
            <consortium name="EnsemblMetazoa"/>
        </authorList>
    </citation>
    <scope>IDENTIFICATION</scope>
    <source>
        <strain evidence="3">IAEA</strain>
    </source>
</reference>
<organism evidence="3 4">
    <name type="scientific">Glossina palpalis gambiensis</name>
    <dbReference type="NCBI Taxonomy" id="67801"/>
    <lineage>
        <taxon>Eukaryota</taxon>
        <taxon>Metazoa</taxon>
        <taxon>Ecdysozoa</taxon>
        <taxon>Arthropoda</taxon>
        <taxon>Hexapoda</taxon>
        <taxon>Insecta</taxon>
        <taxon>Pterygota</taxon>
        <taxon>Neoptera</taxon>
        <taxon>Endopterygota</taxon>
        <taxon>Diptera</taxon>
        <taxon>Brachycera</taxon>
        <taxon>Muscomorpha</taxon>
        <taxon>Hippoboscoidea</taxon>
        <taxon>Glossinidae</taxon>
        <taxon>Glossina</taxon>
    </lineage>
</organism>
<name>A0A1B0AQZ0_9MUSC</name>
<dbReference type="EMBL" id="JXJN01002170">
    <property type="status" value="NOT_ANNOTATED_CDS"/>
    <property type="molecule type" value="Genomic_DNA"/>
</dbReference>
<keyword evidence="2" id="KW-0472">Membrane</keyword>
<dbReference type="Proteomes" id="UP000092460">
    <property type="component" value="Unassembled WGS sequence"/>
</dbReference>
<dbReference type="AlphaFoldDB" id="A0A1B0AQZ0"/>
<proteinExistence type="predicted"/>
<sequence length="133" mass="14952">MNRALKFIFDHDFVHYCGMICDPFSYSQHVCIFIVMHLLLLLYNLLKCRNGGKNSRGIRVSSYDPDDPNYNSQSSGGANVSLTNSYNSSALACMASKTLGNQRKFMPGGQRVATISQNYNEKTMLLSSDDEYQ</sequence>
<keyword evidence="2" id="KW-1133">Transmembrane helix</keyword>
<dbReference type="STRING" id="67801.A0A1B0AQZ0"/>
<keyword evidence="2" id="KW-0812">Transmembrane</keyword>
<feature type="region of interest" description="Disordered" evidence="1">
    <location>
        <begin position="54"/>
        <end position="77"/>
    </location>
</feature>
<evidence type="ECO:0000256" key="2">
    <source>
        <dbReference type="SAM" id="Phobius"/>
    </source>
</evidence>
<reference evidence="4" key="1">
    <citation type="submission" date="2015-01" db="EMBL/GenBank/DDBJ databases">
        <authorList>
            <person name="Aksoy S."/>
            <person name="Warren W."/>
            <person name="Wilson R.K."/>
        </authorList>
    </citation>
    <scope>NUCLEOTIDE SEQUENCE [LARGE SCALE GENOMIC DNA]</scope>
    <source>
        <strain evidence="4">IAEA</strain>
    </source>
</reference>
<keyword evidence="4" id="KW-1185">Reference proteome</keyword>
<evidence type="ECO:0000313" key="4">
    <source>
        <dbReference type="Proteomes" id="UP000092460"/>
    </source>
</evidence>
<feature type="transmembrane region" description="Helical" evidence="2">
    <location>
        <begin position="26"/>
        <end position="46"/>
    </location>
</feature>
<accession>A0A1B0AQZ0</accession>
<dbReference type="EnsemblMetazoa" id="GPPI005383-RA">
    <property type="protein sequence ID" value="GPPI005383-PA"/>
    <property type="gene ID" value="GPPI005383"/>
</dbReference>
<dbReference type="EMBL" id="JXJN01002169">
    <property type="status" value="NOT_ANNOTATED_CDS"/>
    <property type="molecule type" value="Genomic_DNA"/>
</dbReference>
<evidence type="ECO:0000256" key="1">
    <source>
        <dbReference type="SAM" id="MobiDB-lite"/>
    </source>
</evidence>
<protein>
    <submittedName>
        <fullName evidence="3">Uncharacterized protein</fullName>
    </submittedName>
</protein>